<evidence type="ECO:0008006" key="4">
    <source>
        <dbReference type="Google" id="ProtNLM"/>
    </source>
</evidence>
<reference evidence="2 3" key="1">
    <citation type="journal article" date="2022" name="Front. Microbiol.">
        <title>High genomic differentiation and limited gene flow indicate recent cryptic speciation within the genus Laspinema (cyanobacteria).</title>
        <authorList>
            <person name="Stanojkovic A."/>
            <person name="Skoupy S."/>
            <person name="Skaloud P."/>
            <person name="Dvorak P."/>
        </authorList>
    </citation>
    <scope>NUCLEOTIDE SEQUENCE [LARGE SCALE GENOMIC DNA]</scope>
    <source>
        <strain evidence="2 3">D2a</strain>
    </source>
</reference>
<feature type="transmembrane region" description="Helical" evidence="1">
    <location>
        <begin position="354"/>
        <end position="375"/>
    </location>
</feature>
<protein>
    <recommendedName>
        <fullName evidence="4">Glycosyltransferase RgtA/B/C/D-like domain-containing protein</fullName>
    </recommendedName>
</protein>
<evidence type="ECO:0000313" key="3">
    <source>
        <dbReference type="Proteomes" id="UP001525890"/>
    </source>
</evidence>
<feature type="transmembrane region" description="Helical" evidence="1">
    <location>
        <begin position="323"/>
        <end position="342"/>
    </location>
</feature>
<comment type="caution">
    <text evidence="2">The sequence shown here is derived from an EMBL/GenBank/DDBJ whole genome shotgun (WGS) entry which is preliminary data.</text>
</comment>
<keyword evidence="1" id="KW-1133">Transmembrane helix</keyword>
<accession>A0ABT2MW24</accession>
<feature type="transmembrane region" description="Helical" evidence="1">
    <location>
        <begin position="182"/>
        <end position="201"/>
    </location>
</feature>
<feature type="transmembrane region" description="Helical" evidence="1">
    <location>
        <begin position="221"/>
        <end position="240"/>
    </location>
</feature>
<feature type="transmembrane region" description="Helical" evidence="1">
    <location>
        <begin position="20"/>
        <end position="39"/>
    </location>
</feature>
<feature type="transmembrane region" description="Helical" evidence="1">
    <location>
        <begin position="106"/>
        <end position="133"/>
    </location>
</feature>
<evidence type="ECO:0000256" key="1">
    <source>
        <dbReference type="SAM" id="Phobius"/>
    </source>
</evidence>
<feature type="transmembrane region" description="Helical" evidence="1">
    <location>
        <begin position="153"/>
        <end position="170"/>
    </location>
</feature>
<feature type="transmembrane region" description="Helical" evidence="1">
    <location>
        <begin position="285"/>
        <end position="303"/>
    </location>
</feature>
<dbReference type="EMBL" id="JAMXFF010000021">
    <property type="protein sequence ID" value="MCT7967612.1"/>
    <property type="molecule type" value="Genomic_DNA"/>
</dbReference>
<keyword evidence="1" id="KW-0472">Membrane</keyword>
<proteinExistence type="predicted"/>
<dbReference type="Proteomes" id="UP001525890">
    <property type="component" value="Unassembled WGS sequence"/>
</dbReference>
<name>A0ABT2MW24_9CYAN</name>
<organism evidence="2 3">
    <name type="scientific">Laspinema palackyanum D2a</name>
    <dbReference type="NCBI Taxonomy" id="2953684"/>
    <lineage>
        <taxon>Bacteria</taxon>
        <taxon>Bacillati</taxon>
        <taxon>Cyanobacteriota</taxon>
        <taxon>Cyanophyceae</taxon>
        <taxon>Oscillatoriophycideae</taxon>
        <taxon>Oscillatoriales</taxon>
        <taxon>Laspinemataceae</taxon>
        <taxon>Laspinema</taxon>
        <taxon>Laspinema palackyanum</taxon>
    </lineage>
</organism>
<evidence type="ECO:0000313" key="2">
    <source>
        <dbReference type="EMBL" id="MCT7967612.1"/>
    </source>
</evidence>
<keyword evidence="1" id="KW-0812">Transmembrane</keyword>
<gene>
    <name evidence="2" type="ORF">NG799_14825</name>
</gene>
<sequence>MNYLRKFLTAPISHQFSPVVIFWFSLSLTFAAIYGAMVLQKAFNGEYIVQDDARQHVFWMQRFLDPNLFPGDYIADYFQSVAPSGYTAVYRGMALLGIEPLLLSKLLPIALAIITTIYCFGLTLQLFPVPLAAFISSVLLNQSLWMKFDVVSATPRAFLYPLFVGFLYYLSRNQLVGSCVAIALLGLCYPQYVFIASAILALRLVSWQSGRISLSPNWRDYLFSGIGLAVAFAVMLPYALKTNEYGPVLTAADAVTSPELWPGGRNPFYHENPFYFWLIGERSGILPPVLPPLIWLGIFLPWVCRYPARFPLVFQLSPALQLLKNLMLAAVLMFFAAHSVLFRLHLPSRYIEHSFRIILAIATGILIAIMIDWALEVLTPFSGQFQPVIAAGMTLVFTVALIFYPNYTPSFPRTNYRPGPLPNLYQFFQQQPQDILIASLSGEANNLPTFSHRSILIGREYAIPYHQGYYREFSQRMRDVIRAQYSGDKIVVQRVIEQYGIDFWLIEQSAFEPGYFSRNRWLQQYQPEADQAIASLEAGNLPFVAEAIARCTVFNTGDLWVVQSQCMIND</sequence>
<keyword evidence="3" id="KW-1185">Reference proteome</keyword>
<feature type="transmembrane region" description="Helical" evidence="1">
    <location>
        <begin position="387"/>
        <end position="407"/>
    </location>
</feature>